<dbReference type="RefSeq" id="WP_118921855.1">
    <property type="nucleotide sequence ID" value="NZ_QXGH01000009.1"/>
</dbReference>
<gene>
    <name evidence="3" type="ORF">D0Z08_01210</name>
</gene>
<feature type="domain" description="Mce/MlaD" evidence="2">
    <location>
        <begin position="44"/>
        <end position="119"/>
    </location>
</feature>
<dbReference type="AlphaFoldDB" id="A0A417Y756"/>
<keyword evidence="1" id="KW-0472">Membrane</keyword>
<dbReference type="EMBL" id="QXGH01000009">
    <property type="protein sequence ID" value="RHW28523.1"/>
    <property type="molecule type" value="Genomic_DNA"/>
</dbReference>
<dbReference type="InterPro" id="IPR052336">
    <property type="entry name" value="MlaD_Phospholipid_Transporter"/>
</dbReference>
<dbReference type="PANTHER" id="PTHR33371:SF4">
    <property type="entry name" value="INTERMEMBRANE PHOSPHOLIPID TRANSPORT SYSTEM BINDING PROTEIN MLAD"/>
    <property type="match status" value="1"/>
</dbReference>
<protein>
    <submittedName>
        <fullName evidence="3">MCE family protein</fullName>
    </submittedName>
</protein>
<dbReference type="Proteomes" id="UP000283644">
    <property type="component" value="Unassembled WGS sequence"/>
</dbReference>
<dbReference type="InterPro" id="IPR003399">
    <property type="entry name" value="Mce/MlaD"/>
</dbReference>
<sequence>MIKVTPEFQSRSLAFRAGGIVLVVLAGVLFLTFKAQTGMPFAKTTEVQALVEDVHSLRANDAVRQNSRRIGRVSEIEYQDGAALVTMVLEGDVDVYRDAQVELWDLSALATKFVELDPGTSDAGELGNEPIPVSQTTDSADIYELLDVFDAKTRDAAVAMLRSMGTGVAGHGEDLKRFLTKAPDLLNDLGEVSGALASPRTDLVGLLRDIETLSGRLHGRESELQQLVVRTAETFDAFSASGEPLRESVQLLPDTLSHTQRAMDRLQGPLSDTSQAMSALEPGAAALARSERALRGFLRDAVPVADQVPDVAELAEPALEDLTVVLADARPLAPLVRQAIGDLLTPLQVLAPYAPEMAQLFLRGRSFVSQGPEPGVRYARLGVTPGVNTVLGALIPSGDANLPQNQYPDPGEAQYDRAEGLMPPGLPLGEN</sequence>
<evidence type="ECO:0000313" key="3">
    <source>
        <dbReference type="EMBL" id="RHW28523.1"/>
    </source>
</evidence>
<dbReference type="PANTHER" id="PTHR33371">
    <property type="entry name" value="INTERMEMBRANE PHOSPHOLIPID TRANSPORT SYSTEM BINDING PROTEIN MLAD-RELATED"/>
    <property type="match status" value="1"/>
</dbReference>
<keyword evidence="1" id="KW-1133">Transmembrane helix</keyword>
<proteinExistence type="predicted"/>
<reference evidence="3 4" key="1">
    <citation type="submission" date="2018-09" db="EMBL/GenBank/DDBJ databases">
        <title>Genome sequencing of Nocardioides immobilis CCTCC AB 2017083 for comparison to Nocardioides silvaticus.</title>
        <authorList>
            <person name="Li C."/>
            <person name="Wang G."/>
        </authorList>
    </citation>
    <scope>NUCLEOTIDE SEQUENCE [LARGE SCALE GENOMIC DNA]</scope>
    <source>
        <strain evidence="3 4">CCTCC AB 2017083</strain>
    </source>
</reference>
<feature type="transmembrane region" description="Helical" evidence="1">
    <location>
        <begin position="13"/>
        <end position="33"/>
    </location>
</feature>
<dbReference type="Pfam" id="PF02470">
    <property type="entry name" value="MlaD"/>
    <property type="match status" value="1"/>
</dbReference>
<evidence type="ECO:0000313" key="4">
    <source>
        <dbReference type="Proteomes" id="UP000283644"/>
    </source>
</evidence>
<name>A0A417Y756_9ACTN</name>
<accession>A0A417Y756</accession>
<keyword evidence="1" id="KW-0812">Transmembrane</keyword>
<comment type="caution">
    <text evidence="3">The sequence shown here is derived from an EMBL/GenBank/DDBJ whole genome shotgun (WGS) entry which is preliminary data.</text>
</comment>
<organism evidence="3 4">
    <name type="scientific">Nocardioides immobilis</name>
    <dbReference type="NCBI Taxonomy" id="2049295"/>
    <lineage>
        <taxon>Bacteria</taxon>
        <taxon>Bacillati</taxon>
        <taxon>Actinomycetota</taxon>
        <taxon>Actinomycetes</taxon>
        <taxon>Propionibacteriales</taxon>
        <taxon>Nocardioidaceae</taxon>
        <taxon>Nocardioides</taxon>
    </lineage>
</organism>
<evidence type="ECO:0000256" key="1">
    <source>
        <dbReference type="SAM" id="Phobius"/>
    </source>
</evidence>
<dbReference type="OrthoDB" id="5241393at2"/>
<evidence type="ECO:0000259" key="2">
    <source>
        <dbReference type="Pfam" id="PF02470"/>
    </source>
</evidence>
<keyword evidence="4" id="KW-1185">Reference proteome</keyword>